<gene>
    <name evidence="1" type="ORF">M404DRAFT_28109</name>
</gene>
<dbReference type="HOGENOM" id="CLU_087679_0_0_1"/>
<proteinExistence type="predicted"/>
<reference evidence="2" key="2">
    <citation type="submission" date="2015-01" db="EMBL/GenBank/DDBJ databases">
        <title>Evolutionary Origins and Diversification of the Mycorrhizal Mutualists.</title>
        <authorList>
            <consortium name="DOE Joint Genome Institute"/>
            <consortium name="Mycorrhizal Genomics Consortium"/>
            <person name="Kohler A."/>
            <person name="Kuo A."/>
            <person name="Nagy L.G."/>
            <person name="Floudas D."/>
            <person name="Copeland A."/>
            <person name="Barry K.W."/>
            <person name="Cichocki N."/>
            <person name="Veneault-Fourrey C."/>
            <person name="LaButti K."/>
            <person name="Lindquist E.A."/>
            <person name="Lipzen A."/>
            <person name="Lundell T."/>
            <person name="Morin E."/>
            <person name="Murat C."/>
            <person name="Riley R."/>
            <person name="Ohm R."/>
            <person name="Sun H."/>
            <person name="Tunlid A."/>
            <person name="Henrissat B."/>
            <person name="Grigoriev I.V."/>
            <person name="Hibbett D.S."/>
            <person name="Martin F."/>
        </authorList>
    </citation>
    <scope>NUCLEOTIDE SEQUENCE [LARGE SCALE GENOMIC DNA]</scope>
    <source>
        <strain evidence="2">Marx 270</strain>
    </source>
</reference>
<evidence type="ECO:0000313" key="2">
    <source>
        <dbReference type="Proteomes" id="UP000054217"/>
    </source>
</evidence>
<dbReference type="InParanoid" id="A0A0C3JXQ1"/>
<dbReference type="STRING" id="870435.A0A0C3JXQ1"/>
<dbReference type="OrthoDB" id="2628153at2759"/>
<name>A0A0C3JXQ1_PISTI</name>
<dbReference type="Proteomes" id="UP000054217">
    <property type="component" value="Unassembled WGS sequence"/>
</dbReference>
<dbReference type="AlphaFoldDB" id="A0A0C3JXQ1"/>
<evidence type="ECO:0000313" key="1">
    <source>
        <dbReference type="EMBL" id="KIO02197.1"/>
    </source>
</evidence>
<accession>A0A0C3JXQ1</accession>
<protein>
    <submittedName>
        <fullName evidence="1">Uncharacterized protein</fullName>
    </submittedName>
</protein>
<reference evidence="1 2" key="1">
    <citation type="submission" date="2014-04" db="EMBL/GenBank/DDBJ databases">
        <authorList>
            <consortium name="DOE Joint Genome Institute"/>
            <person name="Kuo A."/>
            <person name="Kohler A."/>
            <person name="Costa M.D."/>
            <person name="Nagy L.G."/>
            <person name="Floudas D."/>
            <person name="Copeland A."/>
            <person name="Barry K.W."/>
            <person name="Cichocki N."/>
            <person name="Veneault-Fourrey C."/>
            <person name="LaButti K."/>
            <person name="Lindquist E.A."/>
            <person name="Lipzen A."/>
            <person name="Lundell T."/>
            <person name="Morin E."/>
            <person name="Murat C."/>
            <person name="Sun H."/>
            <person name="Tunlid A."/>
            <person name="Henrissat B."/>
            <person name="Grigoriev I.V."/>
            <person name="Hibbett D.S."/>
            <person name="Martin F."/>
            <person name="Nordberg H.P."/>
            <person name="Cantor M.N."/>
            <person name="Hua S.X."/>
        </authorList>
    </citation>
    <scope>NUCLEOTIDE SEQUENCE [LARGE SCALE GENOMIC DNA]</scope>
    <source>
        <strain evidence="1 2">Marx 270</strain>
    </source>
</reference>
<organism evidence="1 2">
    <name type="scientific">Pisolithus tinctorius Marx 270</name>
    <dbReference type="NCBI Taxonomy" id="870435"/>
    <lineage>
        <taxon>Eukaryota</taxon>
        <taxon>Fungi</taxon>
        <taxon>Dikarya</taxon>
        <taxon>Basidiomycota</taxon>
        <taxon>Agaricomycotina</taxon>
        <taxon>Agaricomycetes</taxon>
        <taxon>Agaricomycetidae</taxon>
        <taxon>Boletales</taxon>
        <taxon>Sclerodermatineae</taxon>
        <taxon>Pisolithaceae</taxon>
        <taxon>Pisolithus</taxon>
    </lineage>
</organism>
<dbReference type="EMBL" id="KN831983">
    <property type="protein sequence ID" value="KIO02197.1"/>
    <property type="molecule type" value="Genomic_DNA"/>
</dbReference>
<sequence>MPKQQVSRKQLKLTQFLELLEGNSEFIAAFMTEPLSPEAWRYIEGAALKAQLPHPPKKLENFLHIVSQHAVHLATSELLTAVNNYRHGRKAAANSNRLAKHELTNALGLGKDPLPCADLATQLKLTIILRDRMPDPHKCGAILVDHGNEDLAGAGEKVLIVPADNTWYVVEEHASVAFVNSTGDIELVVIRGCCILRPDLIDHVNTVIEDVVHNRRGVRVWLVSSVLTLLLNVVSQPMEEN</sequence>
<keyword evidence="2" id="KW-1185">Reference proteome</keyword>